<keyword evidence="2" id="KW-1185">Reference proteome</keyword>
<accession>A0A1Y3ANP4</accession>
<sequence>MINSDEYDPYSYGFRPLSERNIYRSYEIIRTPTTNINNTKEKTLKKSTIPFDEVDNIGQTTKTKVISSEERLPSINNKNLEENSIPTIMVNERPVDVP</sequence>
<organism evidence="1 2">
    <name type="scientific">Euroglyphus maynei</name>
    <name type="common">Mayne's house dust mite</name>
    <dbReference type="NCBI Taxonomy" id="6958"/>
    <lineage>
        <taxon>Eukaryota</taxon>
        <taxon>Metazoa</taxon>
        <taxon>Ecdysozoa</taxon>
        <taxon>Arthropoda</taxon>
        <taxon>Chelicerata</taxon>
        <taxon>Arachnida</taxon>
        <taxon>Acari</taxon>
        <taxon>Acariformes</taxon>
        <taxon>Sarcoptiformes</taxon>
        <taxon>Astigmata</taxon>
        <taxon>Psoroptidia</taxon>
        <taxon>Analgoidea</taxon>
        <taxon>Pyroglyphidae</taxon>
        <taxon>Pyroglyphinae</taxon>
        <taxon>Euroglyphus</taxon>
    </lineage>
</organism>
<name>A0A1Y3ANP4_EURMA</name>
<evidence type="ECO:0000313" key="1">
    <source>
        <dbReference type="EMBL" id="OTF69116.1"/>
    </source>
</evidence>
<dbReference type="Proteomes" id="UP000194236">
    <property type="component" value="Unassembled WGS sequence"/>
</dbReference>
<comment type="caution">
    <text evidence="1">The sequence shown here is derived from an EMBL/GenBank/DDBJ whole genome shotgun (WGS) entry which is preliminary data.</text>
</comment>
<dbReference type="OrthoDB" id="6516714at2759"/>
<proteinExistence type="predicted"/>
<gene>
    <name evidence="1" type="ORF">BLA29_012195</name>
</gene>
<dbReference type="AlphaFoldDB" id="A0A1Y3ANP4"/>
<dbReference type="EMBL" id="MUJZ01072167">
    <property type="protein sequence ID" value="OTF69116.1"/>
    <property type="molecule type" value="Genomic_DNA"/>
</dbReference>
<evidence type="ECO:0000313" key="2">
    <source>
        <dbReference type="Proteomes" id="UP000194236"/>
    </source>
</evidence>
<feature type="non-terminal residue" evidence="1">
    <location>
        <position position="98"/>
    </location>
</feature>
<reference evidence="1 2" key="1">
    <citation type="submission" date="2017-03" db="EMBL/GenBank/DDBJ databases">
        <title>Genome Survey of Euroglyphus maynei.</title>
        <authorList>
            <person name="Arlian L.G."/>
            <person name="Morgan M.S."/>
            <person name="Rider S.D."/>
        </authorList>
    </citation>
    <scope>NUCLEOTIDE SEQUENCE [LARGE SCALE GENOMIC DNA]</scope>
    <source>
        <strain evidence="1">Arlian Lab</strain>
        <tissue evidence="1">Whole body</tissue>
    </source>
</reference>
<protein>
    <submittedName>
        <fullName evidence="1">Uncharacterized protein</fullName>
    </submittedName>
</protein>